<dbReference type="AlphaFoldDB" id="A0A1Y3AWH5"/>
<dbReference type="EMBL" id="MUJZ01058406">
    <property type="protein sequence ID" value="OTF71993.1"/>
    <property type="molecule type" value="Genomic_DNA"/>
</dbReference>
<feature type="non-terminal residue" evidence="1">
    <location>
        <position position="1"/>
    </location>
</feature>
<name>A0A1Y3AWH5_EURMA</name>
<evidence type="ECO:0000313" key="2">
    <source>
        <dbReference type="Proteomes" id="UP000194236"/>
    </source>
</evidence>
<dbReference type="OrthoDB" id="6516586at2759"/>
<gene>
    <name evidence="1" type="ORF">BLA29_009885</name>
</gene>
<proteinExistence type="predicted"/>
<accession>A0A1Y3AWH5</accession>
<protein>
    <submittedName>
        <fullName evidence="1">Uncharacterized protein</fullName>
    </submittedName>
</protein>
<reference evidence="1 2" key="1">
    <citation type="submission" date="2017-03" db="EMBL/GenBank/DDBJ databases">
        <title>Genome Survey of Euroglyphus maynei.</title>
        <authorList>
            <person name="Arlian L.G."/>
            <person name="Morgan M.S."/>
            <person name="Rider S.D."/>
        </authorList>
    </citation>
    <scope>NUCLEOTIDE SEQUENCE [LARGE SCALE GENOMIC DNA]</scope>
    <source>
        <strain evidence="1">Arlian Lab</strain>
        <tissue evidence="1">Whole body</tissue>
    </source>
</reference>
<dbReference type="Proteomes" id="UP000194236">
    <property type="component" value="Unassembled WGS sequence"/>
</dbReference>
<comment type="caution">
    <text evidence="1">The sequence shown here is derived from an EMBL/GenBank/DDBJ whole genome shotgun (WGS) entry which is preliminary data.</text>
</comment>
<evidence type="ECO:0000313" key="1">
    <source>
        <dbReference type="EMBL" id="OTF71993.1"/>
    </source>
</evidence>
<keyword evidence="2" id="KW-1185">Reference proteome</keyword>
<sequence length="104" mass="11615">KTSPNGEITVINGKTVTSIHYDHDFQHQQLPPSHSLPLIVAESNTSPSKEQSLPLVNEKPSTVVFFENESKNQFAKMDLNNSSKSTLNTKTTNQNVCFIFLIIK</sequence>
<organism evidence="1 2">
    <name type="scientific">Euroglyphus maynei</name>
    <name type="common">Mayne's house dust mite</name>
    <dbReference type="NCBI Taxonomy" id="6958"/>
    <lineage>
        <taxon>Eukaryota</taxon>
        <taxon>Metazoa</taxon>
        <taxon>Ecdysozoa</taxon>
        <taxon>Arthropoda</taxon>
        <taxon>Chelicerata</taxon>
        <taxon>Arachnida</taxon>
        <taxon>Acari</taxon>
        <taxon>Acariformes</taxon>
        <taxon>Sarcoptiformes</taxon>
        <taxon>Astigmata</taxon>
        <taxon>Psoroptidia</taxon>
        <taxon>Analgoidea</taxon>
        <taxon>Pyroglyphidae</taxon>
        <taxon>Pyroglyphinae</taxon>
        <taxon>Euroglyphus</taxon>
    </lineage>
</organism>